<dbReference type="PANTHER" id="PTHR24394:SF29">
    <property type="entry name" value="MYONEURIN"/>
    <property type="match status" value="1"/>
</dbReference>
<dbReference type="FunFam" id="3.30.160.60:FF:000065">
    <property type="entry name" value="B-cell CLL/lymphoma 6, member B"/>
    <property type="match status" value="1"/>
</dbReference>
<feature type="binding site" evidence="8">
    <location>
        <position position="54"/>
    </location>
    <ligand>
        <name>Zn(2+)</name>
        <dbReference type="ChEBI" id="CHEBI:29105"/>
    </ligand>
</feature>
<feature type="binding site" evidence="8">
    <location>
        <position position="57"/>
    </location>
    <ligand>
        <name>Zn(2+)</name>
        <dbReference type="ChEBI" id="CHEBI:29105"/>
    </ligand>
</feature>
<dbReference type="InterPro" id="IPR012934">
    <property type="entry name" value="Znf_AD"/>
</dbReference>
<gene>
    <name evidence="12" type="primary">6045080</name>
    <name evidence="11" type="ORF">CpipJ_CPIJ012491</name>
</gene>
<sequence length="350" mass="39823">MVNGLTSGKQRLCRLCATAQFELCPIFGDGTADLAEKIYDCTAIEISNADALICQQCRSRIVINHHFVVSCQNANRKFHRMFGSLVRQHIRISVDGLGARSVTQDVRRVGGGDKPLALPKAVPTKSVANGAVPAKHYLLQRLTNDDQLRRRHSINEDRKVKPKREVKRRLSEESHISIASIERAAAKIEESLSTDIAPKTEAGRQKCPKCGHLVLNLQKHLDLHSTITKYLCEICNKSLTKRCNLKYHMNLHTGEKPYRCRACGLKFTCPSKLWAHRKLNRECGKIHKRSKSYRYSCNGCTSVFKHRKLIEEHMRTSHPDRKHPCKTCGRAYVTRKQLSQHKHKVHGKIN</sequence>
<feature type="domain" description="ZAD" evidence="10">
    <location>
        <begin position="11"/>
        <end position="81"/>
    </location>
</feature>
<feature type="domain" description="C2H2-type" evidence="9">
    <location>
        <begin position="230"/>
        <end position="257"/>
    </location>
</feature>
<feature type="domain" description="C2H2-type" evidence="9">
    <location>
        <begin position="295"/>
        <end position="323"/>
    </location>
</feature>
<reference evidence="12" key="2">
    <citation type="submission" date="2020-05" db="UniProtKB">
        <authorList>
            <consortium name="EnsemblMetazoa"/>
        </authorList>
    </citation>
    <scope>IDENTIFICATION</scope>
    <source>
        <strain evidence="12">JHB</strain>
    </source>
</reference>
<dbReference type="VEuPathDB" id="VectorBase:CQUJHB008237"/>
<organism>
    <name type="scientific">Culex quinquefasciatus</name>
    <name type="common">Southern house mosquito</name>
    <name type="synonym">Culex pungens</name>
    <dbReference type="NCBI Taxonomy" id="7176"/>
    <lineage>
        <taxon>Eukaryota</taxon>
        <taxon>Metazoa</taxon>
        <taxon>Ecdysozoa</taxon>
        <taxon>Arthropoda</taxon>
        <taxon>Hexapoda</taxon>
        <taxon>Insecta</taxon>
        <taxon>Pterygota</taxon>
        <taxon>Neoptera</taxon>
        <taxon>Endopterygota</taxon>
        <taxon>Diptera</taxon>
        <taxon>Nematocera</taxon>
        <taxon>Culicoidea</taxon>
        <taxon>Culicidae</taxon>
        <taxon>Culicinae</taxon>
        <taxon>Culicini</taxon>
        <taxon>Culex</taxon>
        <taxon>Culex</taxon>
    </lineage>
</organism>
<evidence type="ECO:0000256" key="2">
    <source>
        <dbReference type="ARBA" id="ARBA00022723"/>
    </source>
</evidence>
<comment type="subcellular location">
    <subcellularLocation>
        <location evidence="1">Nucleus</location>
    </subcellularLocation>
</comment>
<dbReference type="GO" id="GO:0008270">
    <property type="term" value="F:zinc ion binding"/>
    <property type="evidence" value="ECO:0007669"/>
    <property type="project" value="UniProtKB-UniRule"/>
</dbReference>
<accession>B0WYJ4</accession>
<dbReference type="EnsemblMetazoa" id="CPIJ012491-RA">
    <property type="protein sequence ID" value="CPIJ012491-PA"/>
    <property type="gene ID" value="CPIJ012491"/>
</dbReference>
<dbReference type="Gene3D" id="3.40.1800.20">
    <property type="match status" value="1"/>
</dbReference>
<dbReference type="Proteomes" id="UP000002320">
    <property type="component" value="Unassembled WGS sequence"/>
</dbReference>
<dbReference type="GO" id="GO:0005634">
    <property type="term" value="C:nucleus"/>
    <property type="evidence" value="ECO:0007669"/>
    <property type="project" value="UniProtKB-SubCell"/>
</dbReference>
<dbReference type="EMBL" id="DS232191">
    <property type="protein sequence ID" value="EDS37071.1"/>
    <property type="molecule type" value="Genomic_DNA"/>
</dbReference>
<dbReference type="Pfam" id="PF07776">
    <property type="entry name" value="zf-AD"/>
    <property type="match status" value="1"/>
</dbReference>
<dbReference type="SMART" id="SM00868">
    <property type="entry name" value="zf-AD"/>
    <property type="match status" value="1"/>
</dbReference>
<dbReference type="eggNOG" id="KOG1721">
    <property type="taxonomic scope" value="Eukaryota"/>
</dbReference>
<dbReference type="InterPro" id="IPR036236">
    <property type="entry name" value="Znf_C2H2_sf"/>
</dbReference>
<dbReference type="KEGG" id="cqu:CpipJ_CPIJ012491"/>
<dbReference type="PROSITE" id="PS00028">
    <property type="entry name" value="ZINC_FINGER_C2H2_1"/>
    <property type="match status" value="3"/>
</dbReference>
<evidence type="ECO:0000313" key="12">
    <source>
        <dbReference type="EnsemblMetazoa" id="CPIJ012491-PA"/>
    </source>
</evidence>
<dbReference type="OrthoDB" id="6077919at2759"/>
<evidence type="ECO:0000313" key="11">
    <source>
        <dbReference type="EMBL" id="EDS37071.1"/>
    </source>
</evidence>
<dbReference type="STRING" id="7176.B0WYJ4"/>
<dbReference type="InParanoid" id="B0WYJ4"/>
<dbReference type="AlphaFoldDB" id="B0WYJ4"/>
<keyword evidence="13" id="KW-1185">Reference proteome</keyword>
<dbReference type="OMA" id="RIVINHH"/>
<dbReference type="Gene3D" id="3.30.160.60">
    <property type="entry name" value="Classic Zinc Finger"/>
    <property type="match status" value="3"/>
</dbReference>
<name>B0WYJ4_CULQU</name>
<keyword evidence="3" id="KW-0677">Repeat</keyword>
<evidence type="ECO:0000256" key="8">
    <source>
        <dbReference type="PROSITE-ProRule" id="PRU01263"/>
    </source>
</evidence>
<keyword evidence="4 7" id="KW-0863">Zinc-finger</keyword>
<evidence type="ECO:0000256" key="4">
    <source>
        <dbReference type="ARBA" id="ARBA00022771"/>
    </source>
</evidence>
<keyword evidence="2 8" id="KW-0479">Metal-binding</keyword>
<dbReference type="PROSITE" id="PS50157">
    <property type="entry name" value="ZINC_FINGER_C2H2_2"/>
    <property type="match status" value="4"/>
</dbReference>
<dbReference type="GO" id="GO:0000981">
    <property type="term" value="F:DNA-binding transcription factor activity, RNA polymerase II-specific"/>
    <property type="evidence" value="ECO:0007669"/>
    <property type="project" value="TreeGrafter"/>
</dbReference>
<evidence type="ECO:0000259" key="10">
    <source>
        <dbReference type="PROSITE" id="PS51915"/>
    </source>
</evidence>
<dbReference type="PANTHER" id="PTHR24394">
    <property type="entry name" value="ZINC FINGER PROTEIN"/>
    <property type="match status" value="1"/>
</dbReference>
<dbReference type="SUPFAM" id="SSF57667">
    <property type="entry name" value="beta-beta-alpha zinc fingers"/>
    <property type="match status" value="2"/>
</dbReference>
<keyword evidence="6" id="KW-0539">Nucleus</keyword>
<feature type="binding site" evidence="8">
    <location>
        <position position="16"/>
    </location>
    <ligand>
        <name>Zn(2+)</name>
        <dbReference type="ChEBI" id="CHEBI:29105"/>
    </ligand>
</feature>
<evidence type="ECO:0000256" key="5">
    <source>
        <dbReference type="ARBA" id="ARBA00022833"/>
    </source>
</evidence>
<dbReference type="PROSITE" id="PS51915">
    <property type="entry name" value="ZAD"/>
    <property type="match status" value="1"/>
</dbReference>
<evidence type="ECO:0000256" key="3">
    <source>
        <dbReference type="ARBA" id="ARBA00022737"/>
    </source>
</evidence>
<protein>
    <submittedName>
        <fullName evidence="11 12">Zinc finger protein</fullName>
    </submittedName>
</protein>
<evidence type="ECO:0000259" key="9">
    <source>
        <dbReference type="PROSITE" id="PS50157"/>
    </source>
</evidence>
<dbReference type="InterPro" id="IPR013087">
    <property type="entry name" value="Znf_C2H2_type"/>
</dbReference>
<feature type="binding site" evidence="8">
    <location>
        <position position="13"/>
    </location>
    <ligand>
        <name>Zn(2+)</name>
        <dbReference type="ChEBI" id="CHEBI:29105"/>
    </ligand>
</feature>
<reference evidence="11" key="1">
    <citation type="submission" date="2007-03" db="EMBL/GenBank/DDBJ databases">
        <title>Annotation of Culex pipiens quinquefasciatus.</title>
        <authorList>
            <consortium name="The Broad Institute Genome Sequencing Platform"/>
            <person name="Atkinson P.W."/>
            <person name="Hemingway J."/>
            <person name="Christensen B.M."/>
            <person name="Higgs S."/>
            <person name="Kodira C."/>
            <person name="Hannick L."/>
            <person name="Megy K."/>
            <person name="O'Leary S."/>
            <person name="Pearson M."/>
            <person name="Haas B.J."/>
            <person name="Mauceli E."/>
            <person name="Wortman J.R."/>
            <person name="Lee N.H."/>
            <person name="Guigo R."/>
            <person name="Stanke M."/>
            <person name="Alvarado L."/>
            <person name="Amedeo P."/>
            <person name="Antoine C.H."/>
            <person name="Arensburger P."/>
            <person name="Bidwell S.L."/>
            <person name="Crawford M."/>
            <person name="Camaro F."/>
            <person name="Devon K."/>
            <person name="Engels R."/>
            <person name="Hammond M."/>
            <person name="Howarth C."/>
            <person name="Koehrsen M."/>
            <person name="Lawson D."/>
            <person name="Montgomery P."/>
            <person name="Nene V."/>
            <person name="Nusbaum C."/>
            <person name="Puiu D."/>
            <person name="Romero-Severson J."/>
            <person name="Severson D.W."/>
            <person name="Shumway M."/>
            <person name="Sisk P."/>
            <person name="Stolte C."/>
            <person name="Zeng Q."/>
            <person name="Eisenstadt E."/>
            <person name="Fraser-Liggett C."/>
            <person name="Strausberg R."/>
            <person name="Galagan J."/>
            <person name="Birren B."/>
            <person name="Collins F.H."/>
        </authorList>
    </citation>
    <scope>NUCLEOTIDE SEQUENCE [LARGE SCALE GENOMIC DNA]</scope>
    <source>
        <strain evidence="11">JHB</strain>
    </source>
</reference>
<keyword evidence="5 8" id="KW-0862">Zinc</keyword>
<evidence type="ECO:0000256" key="6">
    <source>
        <dbReference type="ARBA" id="ARBA00023242"/>
    </source>
</evidence>
<evidence type="ECO:0000256" key="7">
    <source>
        <dbReference type="PROSITE-ProRule" id="PRU00042"/>
    </source>
</evidence>
<feature type="domain" description="C2H2-type" evidence="9">
    <location>
        <begin position="323"/>
        <end position="350"/>
    </location>
</feature>
<dbReference type="Pfam" id="PF00096">
    <property type="entry name" value="zf-C2H2"/>
    <property type="match status" value="2"/>
</dbReference>
<evidence type="ECO:0000256" key="1">
    <source>
        <dbReference type="ARBA" id="ARBA00004123"/>
    </source>
</evidence>
<proteinExistence type="predicted"/>
<dbReference type="SUPFAM" id="SSF57716">
    <property type="entry name" value="Glucocorticoid receptor-like (DNA-binding domain)"/>
    <property type="match status" value="1"/>
</dbReference>
<dbReference type="HOGENOM" id="CLU_861235_0_0_1"/>
<feature type="domain" description="C2H2-type" evidence="9">
    <location>
        <begin position="258"/>
        <end position="292"/>
    </location>
</feature>
<dbReference type="VEuPathDB" id="VectorBase:CPIJ012491"/>
<dbReference type="SMART" id="SM00355">
    <property type="entry name" value="ZnF_C2H2"/>
    <property type="match status" value="5"/>
</dbReference>
<evidence type="ECO:0000313" key="13">
    <source>
        <dbReference type="Proteomes" id="UP000002320"/>
    </source>
</evidence>